<dbReference type="EMBL" id="CAJVPL010005337">
    <property type="protein sequence ID" value="CAG8657066.1"/>
    <property type="molecule type" value="Genomic_DNA"/>
</dbReference>
<feature type="region of interest" description="Disordered" evidence="1">
    <location>
        <begin position="89"/>
        <end position="111"/>
    </location>
</feature>
<evidence type="ECO:0000313" key="2">
    <source>
        <dbReference type="EMBL" id="CAG8657066.1"/>
    </source>
</evidence>
<dbReference type="AlphaFoldDB" id="A0A9N9H6H2"/>
<evidence type="ECO:0000256" key="1">
    <source>
        <dbReference type="SAM" id="MobiDB-lite"/>
    </source>
</evidence>
<comment type="caution">
    <text evidence="2">The sequence shown here is derived from an EMBL/GenBank/DDBJ whole genome shotgun (WGS) entry which is preliminary data.</text>
</comment>
<organism evidence="2 3">
    <name type="scientific">Ambispora gerdemannii</name>
    <dbReference type="NCBI Taxonomy" id="144530"/>
    <lineage>
        <taxon>Eukaryota</taxon>
        <taxon>Fungi</taxon>
        <taxon>Fungi incertae sedis</taxon>
        <taxon>Mucoromycota</taxon>
        <taxon>Glomeromycotina</taxon>
        <taxon>Glomeromycetes</taxon>
        <taxon>Archaeosporales</taxon>
        <taxon>Ambisporaceae</taxon>
        <taxon>Ambispora</taxon>
    </lineage>
</organism>
<protein>
    <submittedName>
        <fullName evidence="2">11703_t:CDS:1</fullName>
    </submittedName>
</protein>
<gene>
    <name evidence="2" type="ORF">AGERDE_LOCUS11645</name>
</gene>
<reference evidence="2" key="1">
    <citation type="submission" date="2021-06" db="EMBL/GenBank/DDBJ databases">
        <authorList>
            <person name="Kallberg Y."/>
            <person name="Tangrot J."/>
            <person name="Rosling A."/>
        </authorList>
    </citation>
    <scope>NUCLEOTIDE SEQUENCE</scope>
    <source>
        <strain evidence="2">MT106</strain>
    </source>
</reference>
<evidence type="ECO:0000313" key="3">
    <source>
        <dbReference type="Proteomes" id="UP000789831"/>
    </source>
</evidence>
<name>A0A9N9H6H2_9GLOM</name>
<keyword evidence="3" id="KW-1185">Reference proteome</keyword>
<dbReference type="Proteomes" id="UP000789831">
    <property type="component" value="Unassembled WGS sequence"/>
</dbReference>
<dbReference type="OrthoDB" id="10498001at2759"/>
<proteinExistence type="predicted"/>
<sequence>MDERSQLPGIRPDLPSLKELIALLNLPNSGIDVDAWRAYFVACWIKARKLNYHYENSLIRRMAQDSWQQEPENVKLLYVGLADEAMNVPSTSNVANQGSTSSDPSDEEQQSTFANTLGDFDYFNGNAAEVLFKNQSGI</sequence>
<feature type="compositionally biased region" description="Polar residues" evidence="1">
    <location>
        <begin position="89"/>
        <end position="103"/>
    </location>
</feature>
<accession>A0A9N9H6H2</accession>